<name>A0AA39V6L4_9LECA</name>
<dbReference type="SUPFAM" id="SSF81383">
    <property type="entry name" value="F-box domain"/>
    <property type="match status" value="1"/>
</dbReference>
<comment type="caution">
    <text evidence="2">The sequence shown here is derived from an EMBL/GenBank/DDBJ whole genome shotgun (WGS) entry which is preliminary data.</text>
</comment>
<evidence type="ECO:0000313" key="3">
    <source>
        <dbReference type="Proteomes" id="UP001166286"/>
    </source>
</evidence>
<organism evidence="2 3">
    <name type="scientific">Cladonia borealis</name>
    <dbReference type="NCBI Taxonomy" id="184061"/>
    <lineage>
        <taxon>Eukaryota</taxon>
        <taxon>Fungi</taxon>
        <taxon>Dikarya</taxon>
        <taxon>Ascomycota</taxon>
        <taxon>Pezizomycotina</taxon>
        <taxon>Lecanoromycetes</taxon>
        <taxon>OSLEUM clade</taxon>
        <taxon>Lecanoromycetidae</taxon>
        <taxon>Lecanorales</taxon>
        <taxon>Lecanorineae</taxon>
        <taxon>Cladoniaceae</taxon>
        <taxon>Cladonia</taxon>
    </lineage>
</organism>
<protein>
    <recommendedName>
        <fullName evidence="1">F-box domain-containing protein</fullName>
    </recommendedName>
</protein>
<gene>
    <name evidence="2" type="ORF">JMJ35_009419</name>
</gene>
<reference evidence="2" key="1">
    <citation type="submission" date="2023-03" db="EMBL/GenBank/DDBJ databases">
        <title>Complete genome of Cladonia borealis.</title>
        <authorList>
            <person name="Park H."/>
        </authorList>
    </citation>
    <scope>NUCLEOTIDE SEQUENCE</scope>
    <source>
        <strain evidence="2">ANT050790</strain>
    </source>
</reference>
<dbReference type="InterPro" id="IPR036047">
    <property type="entry name" value="F-box-like_dom_sf"/>
</dbReference>
<sequence length="477" mass="54675">MTTLDVTSFLGREHRGPPLLRMPTELLHDIFTYLTPIEAANFRRVDKRIANIGVDYIVPVVSLVLNEDSFNKLEAIAQHPAIRKRVDSMVFDGNYLEYLDREHWEEAIYSLDMLLQQDAISCIGPTGNPDWSVYIAARQTWRSLPHHQCTKDQLDGAFAEYQQYLQKQSQLLRADGYLQRITQALENLPSLKNIVLDTDGHRNHVGRTELCRTQIGRTEVGLCTRKPWAVFGSGLCMKRATREDNYSASPAEVHAILNSVHRAGLRLENFTCTLLGWSYFSDGPRDYASYSGSLIHLKSMNLVIASMEDMDGFIDCLSTGRMLRFLTAAPYLESLRIGAHYTMNRWRNRQCDLEHLVGGFRWTLLARVTIVDVRAHENVLKGFLDRHSSTLRSVVLSNMSLSDGKWMSIFRMMRSELKLDALAIRGEFRDEDGIFYFDMFESVAETSFRSNVHHYILGATEDSQLIEAYLNENRFPI</sequence>
<dbReference type="Pfam" id="PF00646">
    <property type="entry name" value="F-box"/>
    <property type="match status" value="1"/>
</dbReference>
<accession>A0AA39V6L4</accession>
<dbReference type="PROSITE" id="PS50181">
    <property type="entry name" value="FBOX"/>
    <property type="match status" value="1"/>
</dbReference>
<dbReference type="InterPro" id="IPR001810">
    <property type="entry name" value="F-box_dom"/>
</dbReference>
<feature type="domain" description="F-box" evidence="1">
    <location>
        <begin position="16"/>
        <end position="73"/>
    </location>
</feature>
<keyword evidence="3" id="KW-1185">Reference proteome</keyword>
<dbReference type="Proteomes" id="UP001166286">
    <property type="component" value="Unassembled WGS sequence"/>
</dbReference>
<evidence type="ECO:0000313" key="2">
    <source>
        <dbReference type="EMBL" id="KAK0508335.1"/>
    </source>
</evidence>
<evidence type="ECO:0000259" key="1">
    <source>
        <dbReference type="PROSITE" id="PS50181"/>
    </source>
</evidence>
<proteinExistence type="predicted"/>
<dbReference type="AlphaFoldDB" id="A0AA39V6L4"/>
<dbReference type="EMBL" id="JAFEKC020000021">
    <property type="protein sequence ID" value="KAK0508335.1"/>
    <property type="molecule type" value="Genomic_DNA"/>
</dbReference>